<dbReference type="GO" id="GO:0006310">
    <property type="term" value="P:DNA recombination"/>
    <property type="evidence" value="ECO:0007669"/>
    <property type="project" value="UniProtKB-KW"/>
</dbReference>
<comment type="cofactor">
    <cofactor evidence="1">
        <name>Mg(2+)</name>
        <dbReference type="ChEBI" id="CHEBI:18420"/>
    </cofactor>
</comment>
<evidence type="ECO:0000259" key="2">
    <source>
        <dbReference type="Pfam" id="PF05970"/>
    </source>
</evidence>
<keyword evidence="1" id="KW-0233">DNA recombination</keyword>
<accession>A0AAD8M0P7</accession>
<keyword evidence="1" id="KW-0234">DNA repair</keyword>
<keyword evidence="1" id="KW-0378">Hydrolase</keyword>
<evidence type="ECO:0000313" key="3">
    <source>
        <dbReference type="EMBL" id="KAK1357510.1"/>
    </source>
</evidence>
<comment type="catalytic activity">
    <reaction evidence="1">
        <text>ATP + H2O = ADP + phosphate + H(+)</text>
        <dbReference type="Rhea" id="RHEA:13065"/>
        <dbReference type="ChEBI" id="CHEBI:15377"/>
        <dbReference type="ChEBI" id="CHEBI:15378"/>
        <dbReference type="ChEBI" id="CHEBI:30616"/>
        <dbReference type="ChEBI" id="CHEBI:43474"/>
        <dbReference type="ChEBI" id="CHEBI:456216"/>
        <dbReference type="EC" id="5.6.2.3"/>
    </reaction>
</comment>
<gene>
    <name evidence="3" type="ORF">POM88_050766</name>
</gene>
<keyword evidence="1" id="KW-0227">DNA damage</keyword>
<dbReference type="GO" id="GO:0000723">
    <property type="term" value="P:telomere maintenance"/>
    <property type="evidence" value="ECO:0007669"/>
    <property type="project" value="InterPro"/>
</dbReference>
<dbReference type="Pfam" id="PF05970">
    <property type="entry name" value="PIF1"/>
    <property type="match status" value="1"/>
</dbReference>
<evidence type="ECO:0000313" key="4">
    <source>
        <dbReference type="Proteomes" id="UP001237642"/>
    </source>
</evidence>
<dbReference type="GO" id="GO:0043139">
    <property type="term" value="F:5'-3' DNA helicase activity"/>
    <property type="evidence" value="ECO:0007669"/>
    <property type="project" value="UniProtKB-EC"/>
</dbReference>
<sequence>MCHASEDAQKKGTTYFALCSDSAAGITVHDIGSPDQVCGYCTAQVWAGDGRFVNLPGGLAIDNNFVDTRDILVDYKQTGLKHINELHPCFMSLQYPLLFPAGEDGFRLGIKHCDKLMTPKDIDTIISAELPDKETDVVGYEAVSQFMMHGPCGEANPKCPCMVLPVLPKEGHEVIVAASISKSYLWQTCTIYQLFENMRLEEQAPPITLNGKSMNFRDWILRLGDGTEPTYALDDDIELTWIPIPKEMQMEYSGDPVKAIVDEIYGTLQLNHRNIEYLRDRAILTPLNTYVAKINEEALDRLHGDATVYTSCDSICKASVTSSADEVLYPT</sequence>
<comment type="similarity">
    <text evidence="1">Belongs to the helicase family.</text>
</comment>
<keyword evidence="1" id="KW-0067">ATP-binding</keyword>
<dbReference type="PANTHER" id="PTHR10492:SF90">
    <property type="entry name" value="ATP-DEPENDENT DNA HELICASE"/>
    <property type="match status" value="1"/>
</dbReference>
<feature type="domain" description="DNA helicase Pif1-like DEAD-box helicase" evidence="2">
    <location>
        <begin position="163"/>
        <end position="229"/>
    </location>
</feature>
<dbReference type="PANTHER" id="PTHR10492">
    <property type="match status" value="1"/>
</dbReference>
<dbReference type="EC" id="5.6.2.3" evidence="1"/>
<proteinExistence type="inferred from homology"/>
<comment type="caution">
    <text evidence="3">The sequence shown here is derived from an EMBL/GenBank/DDBJ whole genome shotgun (WGS) entry which is preliminary data.</text>
</comment>
<reference evidence="3" key="1">
    <citation type="submission" date="2023-02" db="EMBL/GenBank/DDBJ databases">
        <title>Genome of toxic invasive species Heracleum sosnowskyi carries increased number of genes despite the absence of recent whole-genome duplications.</title>
        <authorList>
            <person name="Schelkunov M."/>
            <person name="Shtratnikova V."/>
            <person name="Makarenko M."/>
            <person name="Klepikova A."/>
            <person name="Omelchenko D."/>
            <person name="Novikova G."/>
            <person name="Obukhova E."/>
            <person name="Bogdanov V."/>
            <person name="Penin A."/>
            <person name="Logacheva M."/>
        </authorList>
    </citation>
    <scope>NUCLEOTIDE SEQUENCE</scope>
    <source>
        <strain evidence="3">Hsosn_3</strain>
        <tissue evidence="3">Leaf</tissue>
    </source>
</reference>
<dbReference type="GO" id="GO:0005524">
    <property type="term" value="F:ATP binding"/>
    <property type="evidence" value="ECO:0007669"/>
    <property type="project" value="UniProtKB-KW"/>
</dbReference>
<organism evidence="3 4">
    <name type="scientific">Heracleum sosnowskyi</name>
    <dbReference type="NCBI Taxonomy" id="360622"/>
    <lineage>
        <taxon>Eukaryota</taxon>
        <taxon>Viridiplantae</taxon>
        <taxon>Streptophyta</taxon>
        <taxon>Embryophyta</taxon>
        <taxon>Tracheophyta</taxon>
        <taxon>Spermatophyta</taxon>
        <taxon>Magnoliopsida</taxon>
        <taxon>eudicotyledons</taxon>
        <taxon>Gunneridae</taxon>
        <taxon>Pentapetalae</taxon>
        <taxon>asterids</taxon>
        <taxon>campanulids</taxon>
        <taxon>Apiales</taxon>
        <taxon>Apiaceae</taxon>
        <taxon>Apioideae</taxon>
        <taxon>apioid superclade</taxon>
        <taxon>Tordylieae</taxon>
        <taxon>Tordyliinae</taxon>
        <taxon>Heracleum</taxon>
    </lineage>
</organism>
<dbReference type="AlphaFoldDB" id="A0AAD8M0P7"/>
<keyword evidence="1" id="KW-0547">Nucleotide-binding</keyword>
<dbReference type="EMBL" id="JAUIZM010000011">
    <property type="protein sequence ID" value="KAK1357510.1"/>
    <property type="molecule type" value="Genomic_DNA"/>
</dbReference>
<dbReference type="GO" id="GO:0006281">
    <property type="term" value="P:DNA repair"/>
    <property type="evidence" value="ECO:0007669"/>
    <property type="project" value="UniProtKB-KW"/>
</dbReference>
<keyword evidence="1" id="KW-0347">Helicase</keyword>
<keyword evidence="4" id="KW-1185">Reference proteome</keyword>
<protein>
    <recommendedName>
        <fullName evidence="1">ATP-dependent DNA helicase</fullName>
        <ecNumber evidence="1">5.6.2.3</ecNumber>
    </recommendedName>
</protein>
<reference evidence="3" key="2">
    <citation type="submission" date="2023-05" db="EMBL/GenBank/DDBJ databases">
        <authorList>
            <person name="Schelkunov M.I."/>
        </authorList>
    </citation>
    <scope>NUCLEOTIDE SEQUENCE</scope>
    <source>
        <strain evidence="3">Hsosn_3</strain>
        <tissue evidence="3">Leaf</tissue>
    </source>
</reference>
<evidence type="ECO:0000256" key="1">
    <source>
        <dbReference type="RuleBase" id="RU363044"/>
    </source>
</evidence>
<dbReference type="GO" id="GO:0016787">
    <property type="term" value="F:hydrolase activity"/>
    <property type="evidence" value="ECO:0007669"/>
    <property type="project" value="UniProtKB-KW"/>
</dbReference>
<name>A0AAD8M0P7_9APIA</name>
<dbReference type="InterPro" id="IPR010285">
    <property type="entry name" value="DNA_helicase_pif1-like_DEAD"/>
</dbReference>
<dbReference type="Proteomes" id="UP001237642">
    <property type="component" value="Unassembled WGS sequence"/>
</dbReference>